<reference evidence="6 7" key="1">
    <citation type="submission" date="2020-02" db="EMBL/GenBank/DDBJ databases">
        <title>Draft genome sequence of Haematococcus lacustris strain NIES-144.</title>
        <authorList>
            <person name="Morimoto D."/>
            <person name="Nakagawa S."/>
            <person name="Yoshida T."/>
            <person name="Sawayama S."/>
        </authorList>
    </citation>
    <scope>NUCLEOTIDE SEQUENCE [LARGE SCALE GENOMIC DNA]</scope>
    <source>
        <strain evidence="6 7">NIES-144</strain>
    </source>
</reference>
<protein>
    <recommendedName>
        <fullName evidence="3">GDP-mannose 4,6-dehydratase</fullName>
        <ecNumber evidence="3">4.2.1.47</ecNumber>
    </recommendedName>
</protein>
<dbReference type="Pfam" id="PF16363">
    <property type="entry name" value="GDP_Man_Dehyd"/>
    <property type="match status" value="1"/>
</dbReference>
<evidence type="ECO:0000313" key="7">
    <source>
        <dbReference type="Proteomes" id="UP000485058"/>
    </source>
</evidence>
<organism evidence="6 7">
    <name type="scientific">Haematococcus lacustris</name>
    <name type="common">Green alga</name>
    <name type="synonym">Haematococcus pluvialis</name>
    <dbReference type="NCBI Taxonomy" id="44745"/>
    <lineage>
        <taxon>Eukaryota</taxon>
        <taxon>Viridiplantae</taxon>
        <taxon>Chlorophyta</taxon>
        <taxon>core chlorophytes</taxon>
        <taxon>Chlorophyceae</taxon>
        <taxon>CS clade</taxon>
        <taxon>Chlamydomonadales</taxon>
        <taxon>Haematococcaceae</taxon>
        <taxon>Haematococcus</taxon>
    </lineage>
</organism>
<evidence type="ECO:0000256" key="2">
    <source>
        <dbReference type="ARBA" id="ARBA00009263"/>
    </source>
</evidence>
<evidence type="ECO:0000259" key="5">
    <source>
        <dbReference type="Pfam" id="PF16363"/>
    </source>
</evidence>
<dbReference type="InterPro" id="IPR016040">
    <property type="entry name" value="NAD(P)-bd_dom"/>
</dbReference>
<dbReference type="PANTHER" id="PTHR43715">
    <property type="entry name" value="GDP-MANNOSE 4,6-DEHYDRATASE"/>
    <property type="match status" value="1"/>
</dbReference>
<dbReference type="PANTHER" id="PTHR43715:SF1">
    <property type="entry name" value="GDP-MANNOSE 4,6 DEHYDRATASE"/>
    <property type="match status" value="1"/>
</dbReference>
<keyword evidence="4" id="KW-0456">Lyase</keyword>
<gene>
    <name evidence="6" type="ORF">HaLaN_32314</name>
</gene>
<dbReference type="AlphaFoldDB" id="A0A6A0AKJ4"/>
<comment type="similarity">
    <text evidence="2">Belongs to the NAD(P)-dependent epimerase/dehydratase family. GDP-mannose 4,6-dehydratase subfamily.</text>
</comment>
<evidence type="ECO:0000313" key="6">
    <source>
        <dbReference type="EMBL" id="GFH33005.1"/>
    </source>
</evidence>
<name>A0A6A0AKJ4_HAELA</name>
<dbReference type="Gene3D" id="3.90.25.10">
    <property type="entry name" value="UDP-galactose 4-epimerase, domain 1"/>
    <property type="match status" value="1"/>
</dbReference>
<dbReference type="Proteomes" id="UP000485058">
    <property type="component" value="Unassembled WGS sequence"/>
</dbReference>
<dbReference type="EC" id="4.2.1.47" evidence="3"/>
<accession>A0A6A0AKJ4</accession>
<dbReference type="InterPro" id="IPR036291">
    <property type="entry name" value="NAD(P)-bd_dom_sf"/>
</dbReference>
<dbReference type="InterPro" id="IPR006368">
    <property type="entry name" value="GDP_Man_deHydtase"/>
</dbReference>
<feature type="domain" description="NAD(P)-binding" evidence="5">
    <location>
        <begin position="8"/>
        <end position="279"/>
    </location>
</feature>
<evidence type="ECO:0000256" key="1">
    <source>
        <dbReference type="ARBA" id="ARBA00001937"/>
    </source>
</evidence>
<proteinExistence type="inferred from homology"/>
<evidence type="ECO:0000256" key="4">
    <source>
        <dbReference type="ARBA" id="ARBA00023239"/>
    </source>
</evidence>
<dbReference type="GO" id="GO:0008446">
    <property type="term" value="F:GDP-mannose 4,6-dehydratase activity"/>
    <property type="evidence" value="ECO:0007669"/>
    <property type="project" value="UniProtKB-EC"/>
</dbReference>
<dbReference type="SUPFAM" id="SSF51735">
    <property type="entry name" value="NAD(P)-binding Rossmann-fold domains"/>
    <property type="match status" value="1"/>
</dbReference>
<feature type="non-terminal residue" evidence="6">
    <location>
        <position position="1"/>
    </location>
</feature>
<comment type="cofactor">
    <cofactor evidence="1">
        <name>NADP(+)</name>
        <dbReference type="ChEBI" id="CHEBI:58349"/>
    </cofactor>
</comment>
<dbReference type="CDD" id="cd05260">
    <property type="entry name" value="GDP_MD_SDR_e"/>
    <property type="match status" value="1"/>
</dbReference>
<sequence>MAAPKTALVTGVTGQDGSYLVEFLLEKGYVVHGVKRRASSYNHPRLEHILQTDYPNAKNFHLHYGDLLDFHSLVTLVAEIKPDEVYNLAAQSHVQVSFQTPEYTAQTSGVGVLNVLEALRAAGLTTHTKFYQASTSELYGKVHEIPQSETTPFHPRSPYAVAKLYGFWIVKNYREAYNMFACNGILFNHESPRRGETFVTRKVTMAAARIKLGQQECLYLGNLDSKRDWGHARDYVQCMWLMMQTPEPDDYVVATGVTTTVRKFCEMAFERAGMPIEWE</sequence>
<dbReference type="NCBIfam" id="TIGR01472">
    <property type="entry name" value="gmd"/>
    <property type="match status" value="1"/>
</dbReference>
<comment type="caution">
    <text evidence="6">The sequence shown here is derived from an EMBL/GenBank/DDBJ whole genome shotgun (WGS) entry which is preliminary data.</text>
</comment>
<dbReference type="EMBL" id="BLLF01007555">
    <property type="protein sequence ID" value="GFH33005.1"/>
    <property type="molecule type" value="Genomic_DNA"/>
</dbReference>
<dbReference type="Gene3D" id="3.40.50.720">
    <property type="entry name" value="NAD(P)-binding Rossmann-like Domain"/>
    <property type="match status" value="1"/>
</dbReference>
<keyword evidence="7" id="KW-1185">Reference proteome</keyword>
<feature type="non-terminal residue" evidence="6">
    <location>
        <position position="279"/>
    </location>
</feature>
<evidence type="ECO:0000256" key="3">
    <source>
        <dbReference type="ARBA" id="ARBA00011989"/>
    </source>
</evidence>
<dbReference type="GO" id="GO:0042351">
    <property type="term" value="P:'de novo' GDP-L-fucose biosynthetic process"/>
    <property type="evidence" value="ECO:0007669"/>
    <property type="project" value="TreeGrafter"/>
</dbReference>
<dbReference type="FunFam" id="3.40.50.720:FF:000924">
    <property type="entry name" value="GDP-mannose 4,6 dehydratase"/>
    <property type="match status" value="1"/>
</dbReference>